<keyword evidence="8" id="KW-0175">Coiled coil</keyword>
<evidence type="ECO:0000256" key="2">
    <source>
        <dbReference type="ARBA" id="ARBA00022475"/>
    </source>
</evidence>
<keyword evidence="7 9" id="KW-0472">Membrane</keyword>
<feature type="transmembrane region" description="Helical" evidence="9">
    <location>
        <begin position="390"/>
        <end position="411"/>
    </location>
</feature>
<proteinExistence type="predicted"/>
<keyword evidence="3 9" id="KW-0812">Transmembrane</keyword>
<keyword evidence="2" id="KW-1003">Cell membrane</keyword>
<dbReference type="InterPro" id="IPR043760">
    <property type="entry name" value="PycTM_dom"/>
</dbReference>
<dbReference type="RefSeq" id="WP_379860950.1">
    <property type="nucleotide sequence ID" value="NZ_JBHMFC010000031.1"/>
</dbReference>
<comment type="subcellular location">
    <subcellularLocation>
        <location evidence="1">Cell membrane</location>
    </subcellularLocation>
</comment>
<feature type="transmembrane region" description="Helical" evidence="9">
    <location>
        <begin position="297"/>
        <end position="318"/>
    </location>
</feature>
<reference evidence="11 12" key="1">
    <citation type="submission" date="2024-09" db="EMBL/GenBank/DDBJ databases">
        <authorList>
            <person name="Sun Q."/>
            <person name="Mori K."/>
        </authorList>
    </citation>
    <scope>NUCLEOTIDE SEQUENCE [LARGE SCALE GENOMIC DNA]</scope>
    <source>
        <strain evidence="11 12">CECT 8622</strain>
    </source>
</reference>
<evidence type="ECO:0000256" key="6">
    <source>
        <dbReference type="ARBA" id="ARBA00023118"/>
    </source>
</evidence>
<feature type="transmembrane region" description="Helical" evidence="9">
    <location>
        <begin position="266"/>
        <end position="285"/>
    </location>
</feature>
<evidence type="ECO:0000256" key="8">
    <source>
        <dbReference type="SAM" id="Coils"/>
    </source>
</evidence>
<evidence type="ECO:0000256" key="1">
    <source>
        <dbReference type="ARBA" id="ARBA00004236"/>
    </source>
</evidence>
<evidence type="ECO:0000259" key="10">
    <source>
        <dbReference type="Pfam" id="PF18967"/>
    </source>
</evidence>
<dbReference type="Proteomes" id="UP001589585">
    <property type="component" value="Unassembled WGS sequence"/>
</dbReference>
<keyword evidence="4" id="KW-0547">Nucleotide-binding</keyword>
<protein>
    <submittedName>
        <fullName evidence="11">Pycsar system effector family protein</fullName>
    </submittedName>
</protein>
<keyword evidence="5 9" id="KW-1133">Transmembrane helix</keyword>
<evidence type="ECO:0000313" key="11">
    <source>
        <dbReference type="EMBL" id="MFB9056752.1"/>
    </source>
</evidence>
<evidence type="ECO:0000256" key="9">
    <source>
        <dbReference type="SAM" id="Phobius"/>
    </source>
</evidence>
<sequence>MMEKNTLQQKINAIKDYTFEVLDSNSEVNVYTTISKVYRIEKNIEKIIKEDQIENIDFNCLRIANYIINIEQAKNKSKTFDFKNAEISVGEVVREMEEKFELESEIINKVKTIVIESFPFNEPQLLEAKIISDANIMDFACNQGRDRLKQMYEQMILKDLKFSKRNWYDVLINILESYKTTTNFGQTVVQPKINKLYKSLKKERKALENQNNLILQKELKISDEEIKKLKKDLGKIKGRDDRGIQTLFRNTSRNHYTLNRMVDAKASIMITVNSIILSLILSGIIGKSSAELSNDYVPSIIFSIVNLLSITFAIISIAPNKTQGNFTEEEIRSKKGNLLYFGNFHNMQYRDFEWAFLQMLQDKDYLYTSMIRDFYYQSQILHRKYVHLRLSLYIFLFGLGVAILSHFLIYWT</sequence>
<dbReference type="EMBL" id="JBHMFC010000031">
    <property type="protein sequence ID" value="MFB9056752.1"/>
    <property type="molecule type" value="Genomic_DNA"/>
</dbReference>
<dbReference type="Pfam" id="PF18967">
    <property type="entry name" value="PycTM"/>
    <property type="match status" value="1"/>
</dbReference>
<organism evidence="11 12">
    <name type="scientific">Mariniflexile ostreae</name>
    <dbReference type="NCBI Taxonomy" id="1520892"/>
    <lineage>
        <taxon>Bacteria</taxon>
        <taxon>Pseudomonadati</taxon>
        <taxon>Bacteroidota</taxon>
        <taxon>Flavobacteriia</taxon>
        <taxon>Flavobacteriales</taxon>
        <taxon>Flavobacteriaceae</taxon>
        <taxon>Mariniflexile</taxon>
    </lineage>
</organism>
<name>A0ABV5FBE0_9FLAO</name>
<feature type="coiled-coil region" evidence="8">
    <location>
        <begin position="190"/>
        <end position="232"/>
    </location>
</feature>
<evidence type="ECO:0000256" key="4">
    <source>
        <dbReference type="ARBA" id="ARBA00022741"/>
    </source>
</evidence>
<evidence type="ECO:0000256" key="3">
    <source>
        <dbReference type="ARBA" id="ARBA00022692"/>
    </source>
</evidence>
<accession>A0ABV5FBE0</accession>
<keyword evidence="12" id="KW-1185">Reference proteome</keyword>
<evidence type="ECO:0000256" key="7">
    <source>
        <dbReference type="ARBA" id="ARBA00023136"/>
    </source>
</evidence>
<gene>
    <name evidence="11" type="ORF">ACFFU9_08360</name>
</gene>
<comment type="caution">
    <text evidence="11">The sequence shown here is derived from an EMBL/GenBank/DDBJ whole genome shotgun (WGS) entry which is preliminary data.</text>
</comment>
<feature type="domain" description="Pycsar effector protein" evidence="10">
    <location>
        <begin position="247"/>
        <end position="408"/>
    </location>
</feature>
<keyword evidence="6" id="KW-0051">Antiviral defense</keyword>
<evidence type="ECO:0000313" key="12">
    <source>
        <dbReference type="Proteomes" id="UP001589585"/>
    </source>
</evidence>
<evidence type="ECO:0000256" key="5">
    <source>
        <dbReference type="ARBA" id="ARBA00022989"/>
    </source>
</evidence>